<dbReference type="GO" id="GO:0004528">
    <property type="term" value="F:phosphodiesterase I activity"/>
    <property type="evidence" value="ECO:0007669"/>
    <property type="project" value="UniProtKB-EC"/>
</dbReference>
<dbReference type="InterPro" id="IPR033315">
    <property type="entry name" value="Fan1-like"/>
</dbReference>
<keyword evidence="3 8" id="KW-0540">Nuclease</keyword>
<comment type="subcellular location">
    <subcellularLocation>
        <location evidence="8">Nucleus</location>
    </subcellularLocation>
</comment>
<evidence type="ECO:0000256" key="6">
    <source>
        <dbReference type="ARBA" id="ARBA00022842"/>
    </source>
</evidence>
<evidence type="ECO:0000256" key="9">
    <source>
        <dbReference type="SAM" id="MobiDB-lite"/>
    </source>
</evidence>
<evidence type="ECO:0000256" key="8">
    <source>
        <dbReference type="RuleBase" id="RU365033"/>
    </source>
</evidence>
<dbReference type="CDD" id="cd22326">
    <property type="entry name" value="FAN1-like"/>
    <property type="match status" value="1"/>
</dbReference>
<feature type="domain" description="VRR-NUC" evidence="10">
    <location>
        <begin position="672"/>
        <end position="785"/>
    </location>
</feature>
<dbReference type="AlphaFoldDB" id="A0A9W8H598"/>
<dbReference type="GO" id="GO:0046872">
    <property type="term" value="F:metal ion binding"/>
    <property type="evidence" value="ECO:0007669"/>
    <property type="project" value="UniProtKB-KW"/>
</dbReference>
<organism evidence="11 12">
    <name type="scientific">Coemansia javaensis</name>
    <dbReference type="NCBI Taxonomy" id="2761396"/>
    <lineage>
        <taxon>Eukaryota</taxon>
        <taxon>Fungi</taxon>
        <taxon>Fungi incertae sedis</taxon>
        <taxon>Zoopagomycota</taxon>
        <taxon>Kickxellomycotina</taxon>
        <taxon>Kickxellomycetes</taxon>
        <taxon>Kickxellales</taxon>
        <taxon>Kickxellaceae</taxon>
        <taxon>Coemansia</taxon>
    </lineage>
</organism>
<name>A0A9W8H598_9FUNG</name>
<dbReference type="Proteomes" id="UP001140217">
    <property type="component" value="Unassembled WGS sequence"/>
</dbReference>
<dbReference type="Gene3D" id="3.40.1350.10">
    <property type="match status" value="1"/>
</dbReference>
<feature type="compositionally biased region" description="Low complexity" evidence="9">
    <location>
        <begin position="31"/>
        <end position="42"/>
    </location>
</feature>
<dbReference type="PANTHER" id="PTHR15749">
    <property type="entry name" value="FANCONI-ASSOCIATED NUCLEASE 1"/>
    <property type="match status" value="1"/>
</dbReference>
<dbReference type="SMART" id="SM00990">
    <property type="entry name" value="VRR_NUC"/>
    <property type="match status" value="1"/>
</dbReference>
<feature type="compositionally biased region" description="Low complexity" evidence="9">
    <location>
        <begin position="70"/>
        <end position="90"/>
    </location>
</feature>
<dbReference type="Pfam" id="PF21315">
    <property type="entry name" value="FAN1_HTH"/>
    <property type="match status" value="1"/>
</dbReference>
<evidence type="ECO:0000256" key="4">
    <source>
        <dbReference type="ARBA" id="ARBA00022723"/>
    </source>
</evidence>
<dbReference type="GO" id="GO:0017108">
    <property type="term" value="F:5'-flap endonuclease activity"/>
    <property type="evidence" value="ECO:0007669"/>
    <property type="project" value="TreeGrafter"/>
</dbReference>
<dbReference type="Pfam" id="PF21170">
    <property type="entry name" value="FAN1_TPR"/>
    <property type="match status" value="1"/>
</dbReference>
<keyword evidence="12" id="KW-1185">Reference proteome</keyword>
<dbReference type="GO" id="GO:0008409">
    <property type="term" value="F:5'-3' exonuclease activity"/>
    <property type="evidence" value="ECO:0007669"/>
    <property type="project" value="TreeGrafter"/>
</dbReference>
<evidence type="ECO:0000256" key="5">
    <source>
        <dbReference type="ARBA" id="ARBA00022801"/>
    </source>
</evidence>
<accession>A0A9W8H598</accession>
<keyword evidence="8" id="KW-0539">Nucleus</keyword>
<evidence type="ECO:0000256" key="7">
    <source>
        <dbReference type="ARBA" id="ARBA00023211"/>
    </source>
</evidence>
<dbReference type="InterPro" id="IPR049126">
    <property type="entry name" value="FAN1-like_TPR"/>
</dbReference>
<dbReference type="PANTHER" id="PTHR15749:SF4">
    <property type="entry name" value="FANCONI-ASSOCIATED NUCLEASE 1"/>
    <property type="match status" value="1"/>
</dbReference>
<dbReference type="OrthoDB" id="76364at2759"/>
<dbReference type="InterPro" id="IPR049125">
    <property type="entry name" value="FAN1-like_WH"/>
</dbReference>
<feature type="region of interest" description="Disordered" evidence="9">
    <location>
        <begin position="1"/>
        <end position="104"/>
    </location>
</feature>
<dbReference type="GO" id="GO:0005634">
    <property type="term" value="C:nucleus"/>
    <property type="evidence" value="ECO:0007669"/>
    <property type="project" value="UniProtKB-SubCell"/>
</dbReference>
<gene>
    <name evidence="11" type="ORF">H4R18_004574</name>
</gene>
<keyword evidence="5 8" id="KW-0378">Hydrolase</keyword>
<dbReference type="InterPro" id="IPR014883">
    <property type="entry name" value="VRR_NUC"/>
</dbReference>
<dbReference type="GO" id="GO:0036297">
    <property type="term" value="P:interstrand cross-link repair"/>
    <property type="evidence" value="ECO:0007669"/>
    <property type="project" value="InterPro"/>
</dbReference>
<keyword evidence="6 8" id="KW-0460">Magnesium</keyword>
<comment type="catalytic activity">
    <reaction evidence="1 8">
        <text>Hydrolytically removes 5'-nucleotides successively from the 3'-hydroxy termini of 3'-hydroxy-terminated oligonucleotides.</text>
        <dbReference type="EC" id="3.1.4.1"/>
    </reaction>
</comment>
<comment type="cofactor">
    <cofactor evidence="8">
        <name>Mg(2+)</name>
        <dbReference type="ChEBI" id="CHEBI:18420"/>
    </cofactor>
    <cofactor evidence="8">
        <name>Mn(2+)</name>
        <dbReference type="ChEBI" id="CHEBI:29035"/>
    </cofactor>
</comment>
<dbReference type="GO" id="GO:0070336">
    <property type="term" value="F:flap-structured DNA binding"/>
    <property type="evidence" value="ECO:0007669"/>
    <property type="project" value="TreeGrafter"/>
</dbReference>
<comment type="caution">
    <text evidence="11">The sequence shown here is derived from an EMBL/GenBank/DDBJ whole genome shotgun (WGS) entry which is preliminary data.</text>
</comment>
<evidence type="ECO:0000313" key="12">
    <source>
        <dbReference type="Proteomes" id="UP001140217"/>
    </source>
</evidence>
<evidence type="ECO:0000313" key="11">
    <source>
        <dbReference type="EMBL" id="KAJ2778476.1"/>
    </source>
</evidence>
<sequence length="792" mass="87118">MRRRRARGAEAPTIVISDDGDSSAVEVVEAPTFSSTFPQSSSSRRDRAPRLAKRHRSATSAGSEWLLEDAAASLSQPEQAASASAAARPAQPEPPRPEQTAASSDALALNAAAEAQSPDRQSYLHIFDRILRTVLEGEAELFSDSERATLSAFSALDRHSRYLYTRIYMRKPAWIRVSSLKYGEPEVVEQSCRFLSARAPSSDEAFLQTEADIAACEDAVGLLAVPELRAVAKARGIKQVAGKTKEALTALLLKGAKQRTVTSFFQKNKEDSGKQRLGALAAEALRIAGPVIRLSPPVAELFERLHLVFFRMPVHLGDDNPMKFAVLASIGQLRFPSYTVARSAGLFASRDDVIQFKALCETGYEMGVLATSPAKKTEDHERGWGAYLAHRDRWTAHLEALCSAQSDAAKHSAGVTSSSEDAERKAVDYWRRHFTPGWALARIVERGAGFAATLKRYADERDVLESLLSQTTYRLGRRGDWYERLIMLHATHLRPKRARGDAQATDLAAQSLARAREVCIRALDDEHVNRVSLHAISRQLRAIEAKLGLGADQQLCHARFAPEWRQAPVRSEVGVRVRDAARRGPSVWVGDDGVPCSVEQLVLWRYRADGYTGVHAENAIATTLFSLLFWDIIFHPLPGVLDTEYQSRPLDMGSESFYFSRQALIEQRLDEIGAGSFADAIRDVYARESGAECVGVSWDLTCDQLLSVATCLGGKGLVAICRVLAAEYRLKKSGFPDLCLWNAEAGRVLFVEVKGPNDKLSDTQRDWLDILLASGIGAEVCLVREPSPLPPP</sequence>
<proteinExistence type="inferred from homology"/>
<keyword evidence="7 8" id="KW-0464">Manganese</keyword>
<reference evidence="11" key="1">
    <citation type="submission" date="2022-07" db="EMBL/GenBank/DDBJ databases">
        <title>Phylogenomic reconstructions and comparative analyses of Kickxellomycotina fungi.</title>
        <authorList>
            <person name="Reynolds N.K."/>
            <person name="Stajich J.E."/>
            <person name="Barry K."/>
            <person name="Grigoriev I.V."/>
            <person name="Crous P."/>
            <person name="Smith M.E."/>
        </authorList>
    </citation>
    <scope>NUCLEOTIDE SEQUENCE</scope>
    <source>
        <strain evidence="11">NBRC 105414</strain>
    </source>
</reference>
<evidence type="ECO:0000256" key="1">
    <source>
        <dbReference type="ARBA" id="ARBA00000983"/>
    </source>
</evidence>
<evidence type="ECO:0000256" key="2">
    <source>
        <dbReference type="ARBA" id="ARBA00005533"/>
    </source>
</evidence>
<keyword evidence="4 8" id="KW-0479">Metal-binding</keyword>
<evidence type="ECO:0000256" key="3">
    <source>
        <dbReference type="ARBA" id="ARBA00022722"/>
    </source>
</evidence>
<dbReference type="EMBL" id="JANBUL010000227">
    <property type="protein sequence ID" value="KAJ2778476.1"/>
    <property type="molecule type" value="Genomic_DNA"/>
</dbReference>
<protein>
    <recommendedName>
        <fullName evidence="8">Fanconi-associated nuclease</fullName>
        <ecNumber evidence="8">3.1.4.1</ecNumber>
    </recommendedName>
</protein>
<dbReference type="InterPro" id="IPR049132">
    <property type="entry name" value="FAN1-like_euk"/>
</dbReference>
<dbReference type="Pfam" id="PF08774">
    <property type="entry name" value="VRR_NUC"/>
    <property type="match status" value="1"/>
</dbReference>
<keyword evidence="8" id="KW-0227">DNA damage</keyword>
<comment type="function">
    <text evidence="8">Nuclease required for the repair of DNA interstrand cross-links (ICL). Acts as a 5'-3' exonuclease that anchors at a cut end of DNA and cleaves DNA successively at every third nucleotide, allowing to excise an ICL from one strand through flanking incisions.</text>
</comment>
<keyword evidence="8" id="KW-0234">DNA repair</keyword>
<evidence type="ECO:0000259" key="10">
    <source>
        <dbReference type="SMART" id="SM00990"/>
    </source>
</evidence>
<dbReference type="InterPro" id="IPR011856">
    <property type="entry name" value="tRNA_endonuc-like_dom_sf"/>
</dbReference>
<dbReference type="EC" id="3.1.4.1" evidence="8"/>
<comment type="similarity">
    <text evidence="2 8">Belongs to the FAN1 family.</text>
</comment>